<dbReference type="AlphaFoldDB" id="A0A4S2L010"/>
<proteinExistence type="predicted"/>
<gene>
    <name evidence="2" type="ORF">CRM22_010315</name>
</gene>
<protein>
    <recommendedName>
        <fullName evidence="4">Ephrin RBD domain-containing protein</fullName>
    </recommendedName>
</protein>
<keyword evidence="1" id="KW-0812">Transmembrane</keyword>
<reference evidence="2 3" key="1">
    <citation type="journal article" date="2019" name="BMC Genomics">
        <title>New insights from Opisthorchis felineus genome: update on genomics of the epidemiologically important liver flukes.</title>
        <authorList>
            <person name="Ershov N.I."/>
            <person name="Mordvinov V.A."/>
            <person name="Prokhortchouk E.B."/>
            <person name="Pakharukova M.Y."/>
            <person name="Gunbin K.V."/>
            <person name="Ustyantsev K."/>
            <person name="Genaev M.A."/>
            <person name="Blinov A.G."/>
            <person name="Mazur A."/>
            <person name="Boulygina E."/>
            <person name="Tsygankova S."/>
            <person name="Khrameeva E."/>
            <person name="Chekanov N."/>
            <person name="Fan G."/>
            <person name="Xiao A."/>
            <person name="Zhang H."/>
            <person name="Xu X."/>
            <person name="Yang H."/>
            <person name="Solovyev V."/>
            <person name="Lee S.M."/>
            <person name="Liu X."/>
            <person name="Afonnikov D.A."/>
            <person name="Skryabin K.G."/>
        </authorList>
    </citation>
    <scope>NUCLEOTIDE SEQUENCE [LARGE SCALE GENOMIC DNA]</scope>
    <source>
        <strain evidence="2">AK-0245</strain>
        <tissue evidence="2">Whole organism</tissue>
    </source>
</reference>
<evidence type="ECO:0000256" key="1">
    <source>
        <dbReference type="SAM" id="Phobius"/>
    </source>
</evidence>
<dbReference type="Proteomes" id="UP000308267">
    <property type="component" value="Unassembled WGS sequence"/>
</dbReference>
<keyword evidence="1" id="KW-0472">Membrane</keyword>
<accession>A0A4S2L010</accession>
<evidence type="ECO:0008006" key="4">
    <source>
        <dbReference type="Google" id="ProtNLM"/>
    </source>
</evidence>
<name>A0A4S2L010_OPIFE</name>
<feature type="transmembrane region" description="Helical" evidence="1">
    <location>
        <begin position="109"/>
        <end position="133"/>
    </location>
</feature>
<comment type="caution">
    <text evidence="2">The sequence shown here is derived from an EMBL/GenBank/DDBJ whole genome shotgun (WGS) entry which is preliminary data.</text>
</comment>
<keyword evidence="3" id="KW-1185">Reference proteome</keyword>
<organism evidence="2 3">
    <name type="scientific">Opisthorchis felineus</name>
    <dbReference type="NCBI Taxonomy" id="147828"/>
    <lineage>
        <taxon>Eukaryota</taxon>
        <taxon>Metazoa</taxon>
        <taxon>Spiralia</taxon>
        <taxon>Lophotrochozoa</taxon>
        <taxon>Platyhelminthes</taxon>
        <taxon>Trematoda</taxon>
        <taxon>Digenea</taxon>
        <taxon>Opisthorchiida</taxon>
        <taxon>Opisthorchiata</taxon>
        <taxon>Opisthorchiidae</taxon>
        <taxon>Opisthorchis</taxon>
    </lineage>
</organism>
<sequence>MSCKQQERQTEFILKVSRFSELTHIPIFLPENPVYFLAQQSYCEKHGMRIVVKLSPGKNSENKTNAIGGWQARDNPQTEMPTIQKAQMQNIKVNLHHRDAQNNWVNYQIFLLPGVLALLTLVGMQLVICAFWIPPSFVQRLRHCFRRCCRSQKENTIRDDSAEYHTMNHLENNIQAVDTAPLDWNLQPSGDNFRYLYPFRSADDAVHMASKHQFHQNHYNTPNCLNAHLYGSDSIQMAPLYTFLDNVNMNAVHHSHFQPVYVVDNPLAVVRENQECPLSSDYPSNSITDSIKHSSVRFVC</sequence>
<evidence type="ECO:0000313" key="3">
    <source>
        <dbReference type="Proteomes" id="UP000308267"/>
    </source>
</evidence>
<dbReference type="OrthoDB" id="6247098at2759"/>
<evidence type="ECO:0000313" key="2">
    <source>
        <dbReference type="EMBL" id="TGZ55761.1"/>
    </source>
</evidence>
<keyword evidence="1" id="KW-1133">Transmembrane helix</keyword>
<dbReference type="EMBL" id="SJOL01009794">
    <property type="protein sequence ID" value="TGZ55761.1"/>
    <property type="molecule type" value="Genomic_DNA"/>
</dbReference>